<dbReference type="Proteomes" id="UP000546324">
    <property type="component" value="Unassembled WGS sequence"/>
</dbReference>
<gene>
    <name evidence="6" type="ORF">BKA00_001134</name>
</gene>
<name>A0A7X0FV05_9ACTN</name>
<dbReference type="GO" id="GO:0005524">
    <property type="term" value="F:ATP binding"/>
    <property type="evidence" value="ECO:0007669"/>
    <property type="project" value="UniProtKB-KW"/>
</dbReference>
<dbReference type="GO" id="GO:0016787">
    <property type="term" value="F:hydrolase activity"/>
    <property type="evidence" value="ECO:0007669"/>
    <property type="project" value="UniProtKB-KW"/>
</dbReference>
<dbReference type="GO" id="GO:0004386">
    <property type="term" value="F:helicase activity"/>
    <property type="evidence" value="ECO:0007669"/>
    <property type="project" value="UniProtKB-KW"/>
</dbReference>
<dbReference type="Pfam" id="PF13361">
    <property type="entry name" value="UvrD_C"/>
    <property type="match status" value="1"/>
</dbReference>
<reference evidence="6 7" key="1">
    <citation type="submission" date="2020-08" db="EMBL/GenBank/DDBJ databases">
        <title>Sequencing the genomes of 1000 actinobacteria strains.</title>
        <authorList>
            <person name="Klenk H.-P."/>
        </authorList>
    </citation>
    <scope>NUCLEOTIDE SEQUENCE [LARGE SCALE GENOMIC DNA]</scope>
    <source>
        <strain evidence="6 7">DSM 43675</strain>
    </source>
</reference>
<sequence length="74" mass="8055">MKELEFRRVAVTGADAEALPAAAALTDKDEDPTAHAHDLQRERCLFCVASTRARDALYVSYTGAPSPFLPHRGV</sequence>
<dbReference type="Gene3D" id="3.40.50.300">
    <property type="entry name" value="P-loop containing nucleotide triphosphate hydrolases"/>
    <property type="match status" value="1"/>
</dbReference>
<protein>
    <submittedName>
        <fullName evidence="6">Superfamily I DNA/RNA helicase</fullName>
    </submittedName>
</protein>
<evidence type="ECO:0000313" key="7">
    <source>
        <dbReference type="Proteomes" id="UP000546324"/>
    </source>
</evidence>
<keyword evidence="4" id="KW-0067">ATP-binding</keyword>
<dbReference type="InterPro" id="IPR014017">
    <property type="entry name" value="DNA_helicase_UvrD-like_C"/>
</dbReference>
<dbReference type="InterPro" id="IPR027417">
    <property type="entry name" value="P-loop_NTPase"/>
</dbReference>
<evidence type="ECO:0000313" key="6">
    <source>
        <dbReference type="EMBL" id="MBB6394220.1"/>
    </source>
</evidence>
<organism evidence="6 7">
    <name type="scientific">Actinomadura coerulea</name>
    <dbReference type="NCBI Taxonomy" id="46159"/>
    <lineage>
        <taxon>Bacteria</taxon>
        <taxon>Bacillati</taxon>
        <taxon>Actinomycetota</taxon>
        <taxon>Actinomycetes</taxon>
        <taxon>Streptosporangiales</taxon>
        <taxon>Thermomonosporaceae</taxon>
        <taxon>Actinomadura</taxon>
    </lineage>
</organism>
<proteinExistence type="predicted"/>
<evidence type="ECO:0000256" key="4">
    <source>
        <dbReference type="ARBA" id="ARBA00022840"/>
    </source>
</evidence>
<keyword evidence="7" id="KW-1185">Reference proteome</keyword>
<comment type="caution">
    <text evidence="6">The sequence shown here is derived from an EMBL/GenBank/DDBJ whole genome shotgun (WGS) entry which is preliminary data.</text>
</comment>
<keyword evidence="3 6" id="KW-0347">Helicase</keyword>
<evidence type="ECO:0000256" key="1">
    <source>
        <dbReference type="ARBA" id="ARBA00022741"/>
    </source>
</evidence>
<evidence type="ECO:0000256" key="2">
    <source>
        <dbReference type="ARBA" id="ARBA00022801"/>
    </source>
</evidence>
<dbReference type="EMBL" id="JACHMQ010000001">
    <property type="protein sequence ID" value="MBB6394220.1"/>
    <property type="molecule type" value="Genomic_DNA"/>
</dbReference>
<keyword evidence="2" id="KW-0378">Hydrolase</keyword>
<accession>A0A7X0FV05</accession>
<evidence type="ECO:0000256" key="3">
    <source>
        <dbReference type="ARBA" id="ARBA00022806"/>
    </source>
</evidence>
<keyword evidence="1" id="KW-0547">Nucleotide-binding</keyword>
<dbReference type="AlphaFoldDB" id="A0A7X0FV05"/>
<feature type="domain" description="UvrD-like helicase C-terminal" evidence="5">
    <location>
        <begin position="2"/>
        <end position="62"/>
    </location>
</feature>
<evidence type="ECO:0000259" key="5">
    <source>
        <dbReference type="Pfam" id="PF13361"/>
    </source>
</evidence>
<dbReference type="SUPFAM" id="SSF52540">
    <property type="entry name" value="P-loop containing nucleoside triphosphate hydrolases"/>
    <property type="match status" value="1"/>
</dbReference>